<dbReference type="InterPro" id="IPR027843">
    <property type="entry name" value="DUF4440"/>
</dbReference>
<evidence type="ECO:0000259" key="1">
    <source>
        <dbReference type="Pfam" id="PF14534"/>
    </source>
</evidence>
<dbReference type="Pfam" id="PF14534">
    <property type="entry name" value="DUF4440"/>
    <property type="match status" value="1"/>
</dbReference>
<keyword evidence="3" id="KW-1185">Reference proteome</keyword>
<gene>
    <name evidence="2" type="ORF">K8U61_11880</name>
</gene>
<comment type="caution">
    <text evidence="2">The sequence shown here is derived from an EMBL/GenBank/DDBJ whole genome shotgun (WGS) entry which is preliminary data.</text>
</comment>
<reference evidence="2 3" key="1">
    <citation type="submission" date="2021-09" db="EMBL/GenBank/DDBJ databases">
        <title>Whole genome sequence of Nocardioides sp. GBK3QG-3.</title>
        <authorList>
            <person name="Tuo L."/>
        </authorList>
    </citation>
    <scope>NUCLEOTIDE SEQUENCE [LARGE SCALE GENOMIC DNA]</scope>
    <source>
        <strain evidence="2 3">GBK3QG-3</strain>
    </source>
</reference>
<organism evidence="2 3">
    <name type="scientific">Nocardioides mangrovi</name>
    <dbReference type="NCBI Taxonomy" id="2874580"/>
    <lineage>
        <taxon>Bacteria</taxon>
        <taxon>Bacillati</taxon>
        <taxon>Actinomycetota</taxon>
        <taxon>Actinomycetes</taxon>
        <taxon>Propionibacteriales</taxon>
        <taxon>Nocardioidaceae</taxon>
        <taxon>Nocardioides</taxon>
    </lineage>
</organism>
<dbReference type="SUPFAM" id="SSF54427">
    <property type="entry name" value="NTF2-like"/>
    <property type="match status" value="1"/>
</dbReference>
<evidence type="ECO:0000313" key="2">
    <source>
        <dbReference type="EMBL" id="MBZ5738865.1"/>
    </source>
</evidence>
<dbReference type="EMBL" id="JAIQZJ010000006">
    <property type="protein sequence ID" value="MBZ5738865.1"/>
    <property type="molecule type" value="Genomic_DNA"/>
</dbReference>
<proteinExistence type="predicted"/>
<dbReference type="Gene3D" id="3.10.450.50">
    <property type="match status" value="1"/>
</dbReference>
<accession>A0ABS7UCZ1</accession>
<evidence type="ECO:0000313" key="3">
    <source>
        <dbReference type="Proteomes" id="UP000780875"/>
    </source>
</evidence>
<sequence>MTRDTQDAQDAADIDAVVATFFDAFTSGAEAEVDARLSALRDALHPDAVVVSARGGPVAYDVDGFIEPRRKLLTSGRLTDFREWEVEGTTQVWGDIAQRWCSYAKEWVEAGAPVTGRGQKSLQLVRTGAGWRISAVAWDDEA</sequence>
<name>A0ABS7UCZ1_9ACTN</name>
<dbReference type="RefSeq" id="WP_224123236.1">
    <property type="nucleotide sequence ID" value="NZ_JAIQZJ010000006.1"/>
</dbReference>
<dbReference type="Proteomes" id="UP000780875">
    <property type="component" value="Unassembled WGS sequence"/>
</dbReference>
<dbReference type="InterPro" id="IPR032710">
    <property type="entry name" value="NTF2-like_dom_sf"/>
</dbReference>
<feature type="domain" description="DUF4440" evidence="1">
    <location>
        <begin position="29"/>
        <end position="133"/>
    </location>
</feature>
<protein>
    <submittedName>
        <fullName evidence="2">Nuclear transport factor 2 family protein</fullName>
    </submittedName>
</protein>